<name>A0A553QRU3_9TELE</name>
<feature type="chain" id="PRO_5021797959" description="Serum amyloid A protein" evidence="4">
    <location>
        <begin position="19"/>
        <end position="118"/>
    </location>
</feature>
<keyword evidence="6" id="KW-1185">Reference proteome</keyword>
<dbReference type="PANTHER" id="PTHR23424">
    <property type="entry name" value="SERUM AMYLOID A"/>
    <property type="match status" value="1"/>
</dbReference>
<organism evidence="5 6">
    <name type="scientific">Danionella cerebrum</name>
    <dbReference type="NCBI Taxonomy" id="2873325"/>
    <lineage>
        <taxon>Eukaryota</taxon>
        <taxon>Metazoa</taxon>
        <taxon>Chordata</taxon>
        <taxon>Craniata</taxon>
        <taxon>Vertebrata</taxon>
        <taxon>Euteleostomi</taxon>
        <taxon>Actinopterygii</taxon>
        <taxon>Neopterygii</taxon>
        <taxon>Teleostei</taxon>
        <taxon>Ostariophysi</taxon>
        <taxon>Cypriniformes</taxon>
        <taxon>Danionidae</taxon>
        <taxon>Danioninae</taxon>
        <taxon>Danionella</taxon>
    </lineage>
</organism>
<dbReference type="InterPro" id="IPR052464">
    <property type="entry name" value="Synovial_Prolif_Regulator"/>
</dbReference>
<proteinExistence type="inferred from homology"/>
<evidence type="ECO:0000256" key="1">
    <source>
        <dbReference type="ARBA" id="ARBA00007745"/>
    </source>
</evidence>
<dbReference type="Gene3D" id="1.10.132.110">
    <property type="entry name" value="Serum amyloid A protein"/>
    <property type="match status" value="1"/>
</dbReference>
<dbReference type="GO" id="GO:0006953">
    <property type="term" value="P:acute-phase response"/>
    <property type="evidence" value="ECO:0007669"/>
    <property type="project" value="UniProtKB-UniRule"/>
</dbReference>
<dbReference type="SMART" id="SM00197">
    <property type="entry name" value="SAA"/>
    <property type="match status" value="1"/>
</dbReference>
<reference evidence="5 6" key="1">
    <citation type="journal article" date="2019" name="Sci. Data">
        <title>Hybrid genome assembly and annotation of Danionella translucida.</title>
        <authorList>
            <person name="Kadobianskyi M."/>
            <person name="Schulze L."/>
            <person name="Schuelke M."/>
            <person name="Judkewitz B."/>
        </authorList>
    </citation>
    <scope>NUCLEOTIDE SEQUENCE [LARGE SCALE GENOMIC DNA]</scope>
    <source>
        <strain evidence="5 6">Bolton</strain>
    </source>
</reference>
<dbReference type="GO" id="GO:0034364">
    <property type="term" value="C:high-density lipoprotein particle"/>
    <property type="evidence" value="ECO:0007669"/>
    <property type="project" value="UniProtKB-UniRule"/>
</dbReference>
<feature type="region of interest" description="Disordered" evidence="3">
    <location>
        <begin position="86"/>
        <end position="118"/>
    </location>
</feature>
<evidence type="ECO:0000256" key="2">
    <source>
        <dbReference type="RuleBase" id="RU000539"/>
    </source>
</evidence>
<evidence type="ECO:0000256" key="3">
    <source>
        <dbReference type="SAM" id="MobiDB-lite"/>
    </source>
</evidence>
<accession>A0A553QRU3</accession>
<evidence type="ECO:0000256" key="4">
    <source>
        <dbReference type="SAM" id="SignalP"/>
    </source>
</evidence>
<comment type="function">
    <text evidence="2">Major acute phase reactant. Apolipoprotein of the HDL complex.</text>
</comment>
<evidence type="ECO:0000313" key="5">
    <source>
        <dbReference type="EMBL" id="TRY92701.1"/>
    </source>
</evidence>
<evidence type="ECO:0000313" key="6">
    <source>
        <dbReference type="Proteomes" id="UP000316079"/>
    </source>
</evidence>
<gene>
    <name evidence="5" type="ORF">DNTS_032931</name>
</gene>
<dbReference type="PANTHER" id="PTHR23424:SF29">
    <property type="entry name" value="SERUM AMYLOID A PROTEIN"/>
    <property type="match status" value="1"/>
</dbReference>
<comment type="caution">
    <text evidence="5">The sequence shown here is derived from an EMBL/GenBank/DDBJ whole genome shotgun (WGS) entry which is preliminary data.</text>
</comment>
<dbReference type="STRING" id="623744.A0A553QRU3"/>
<keyword evidence="2" id="KW-0345">HDL</keyword>
<comment type="similarity">
    <text evidence="1 2">Belongs to the SAA family.</text>
</comment>
<dbReference type="InterPro" id="IPR000096">
    <property type="entry name" value="Serum_amyloid_A"/>
</dbReference>
<dbReference type="Pfam" id="PF00277">
    <property type="entry name" value="SAA"/>
    <property type="match status" value="1"/>
</dbReference>
<keyword evidence="2" id="KW-0011">Acute phase</keyword>
<sequence length="118" mass="12910">MKLILALLVLGLALETQAHFFGDFVGGVKDMKNAYDDMIESNWVNSDKYFHARGNYDAAQRGLGGKIAATIISEAREALQFFSNSGSSDAAADQEANHWGRAGNDPNRYRPPGLPSKY</sequence>
<dbReference type="OrthoDB" id="6112826at2759"/>
<dbReference type="AlphaFoldDB" id="A0A553QRU3"/>
<dbReference type="PRINTS" id="PR00306">
    <property type="entry name" value="SERUMAMYLOID"/>
</dbReference>
<keyword evidence="4" id="KW-0732">Signal</keyword>
<protein>
    <recommendedName>
        <fullName evidence="2">Serum amyloid A protein</fullName>
    </recommendedName>
</protein>
<dbReference type="Proteomes" id="UP000316079">
    <property type="component" value="Unassembled WGS sequence"/>
</dbReference>
<feature type="signal peptide" evidence="4">
    <location>
        <begin position="1"/>
        <end position="18"/>
    </location>
</feature>
<dbReference type="EMBL" id="SRMA01025598">
    <property type="protein sequence ID" value="TRY92701.1"/>
    <property type="molecule type" value="Genomic_DNA"/>
</dbReference>